<reference evidence="2 3" key="1">
    <citation type="journal article" date="2004" name="Proc. Natl. Acad. Sci. U.S.A.">
        <title>Genome sequence of Picrophilus torridus and its implications for life around pH 0.</title>
        <authorList>
            <person name="Futterer O."/>
            <person name="Angelov A."/>
            <person name="Liesegang H."/>
            <person name="Gottschalk G."/>
            <person name="Schleper C."/>
            <person name="Schepers B."/>
            <person name="Dock C."/>
            <person name="Antranikian G."/>
            <person name="Liebl W."/>
        </authorList>
    </citation>
    <scope>NUCLEOTIDE SEQUENCE [LARGE SCALE GENOMIC DNA]</scope>
    <source>
        <strain evidence="3">ATCC 700027 / DSM 9790 / JCM 10055 / NBRC 100828</strain>
    </source>
</reference>
<dbReference type="PaxDb" id="263820-PTO1027"/>
<dbReference type="KEGG" id="pto:PTO1027"/>
<organism evidence="2 3">
    <name type="scientific">Picrophilus torridus (strain ATCC 700027 / DSM 9790 / JCM 10055 / NBRC 100828 / KAW 2/3)</name>
    <dbReference type="NCBI Taxonomy" id="1122961"/>
    <lineage>
        <taxon>Archaea</taxon>
        <taxon>Methanobacteriati</taxon>
        <taxon>Thermoplasmatota</taxon>
        <taxon>Thermoplasmata</taxon>
        <taxon>Thermoplasmatales</taxon>
        <taxon>Picrophilaceae</taxon>
        <taxon>Picrophilus</taxon>
    </lineage>
</organism>
<sequence>MNMYEILTNFEMSILMGDVDRSYKILDNAKEHYLKRGRENNAAFIDNIIKFLQSELNAQELENELLQKKYRRLLLDDVSDYEDYIKSLVYYLEYSVSRYNIRYPYFDSKRANDVI</sequence>
<dbReference type="HOGENOM" id="CLU_2140105_0_0_2"/>
<dbReference type="InParanoid" id="Q6L090"/>
<dbReference type="OrthoDB" id="56064at2157"/>
<evidence type="ECO:0000313" key="3">
    <source>
        <dbReference type="Proteomes" id="UP000000438"/>
    </source>
</evidence>
<dbReference type="GeneID" id="2844413"/>
<gene>
    <name evidence="2" type="ordered locus">PTO1027</name>
</gene>
<evidence type="ECO:0000256" key="1">
    <source>
        <dbReference type="SAM" id="Coils"/>
    </source>
</evidence>
<dbReference type="RefSeq" id="WP_011177828.1">
    <property type="nucleotide sequence ID" value="NC_005877.1"/>
</dbReference>
<name>Q6L090_PICTO</name>
<accession>Q6L090</accession>
<dbReference type="Proteomes" id="UP000000438">
    <property type="component" value="Chromosome"/>
</dbReference>
<dbReference type="eggNOG" id="arCOG05378">
    <property type="taxonomic scope" value="Archaea"/>
</dbReference>
<dbReference type="AlphaFoldDB" id="Q6L090"/>
<dbReference type="STRING" id="263820.PTO1027"/>
<proteinExistence type="predicted"/>
<feature type="coiled-coil region" evidence="1">
    <location>
        <begin position="49"/>
        <end position="76"/>
    </location>
</feature>
<evidence type="ECO:0000313" key="2">
    <source>
        <dbReference type="EMBL" id="AAT43612.1"/>
    </source>
</evidence>
<protein>
    <submittedName>
        <fullName evidence="2">Uncharacterized protein</fullName>
    </submittedName>
</protein>
<keyword evidence="1" id="KW-0175">Coiled coil</keyword>
<dbReference type="EMBL" id="AE017261">
    <property type="protein sequence ID" value="AAT43612.1"/>
    <property type="molecule type" value="Genomic_DNA"/>
</dbReference>